<dbReference type="RefSeq" id="WP_372564311.1">
    <property type="nucleotide sequence ID" value="NZ_JBGOSP010000013.1"/>
</dbReference>
<evidence type="ECO:0000259" key="8">
    <source>
        <dbReference type="PROSITE" id="PS50850"/>
    </source>
</evidence>
<feature type="transmembrane region" description="Helical" evidence="7">
    <location>
        <begin position="314"/>
        <end position="335"/>
    </location>
</feature>
<dbReference type="Pfam" id="PF07690">
    <property type="entry name" value="MFS_1"/>
    <property type="match status" value="1"/>
</dbReference>
<dbReference type="PANTHER" id="PTHR43124:SF3">
    <property type="entry name" value="CHLORAMPHENICOL EFFLUX PUMP RV0191"/>
    <property type="match status" value="1"/>
</dbReference>
<dbReference type="Gene3D" id="1.20.1250.20">
    <property type="entry name" value="MFS general substrate transporter like domains"/>
    <property type="match status" value="2"/>
</dbReference>
<name>A0ABV4SNA9_9ACTN</name>
<dbReference type="PROSITE" id="PS50850">
    <property type="entry name" value="MFS"/>
    <property type="match status" value="1"/>
</dbReference>
<feature type="transmembrane region" description="Helical" evidence="7">
    <location>
        <begin position="113"/>
        <end position="138"/>
    </location>
</feature>
<feature type="domain" description="Major facilitator superfamily (MFS) profile" evidence="8">
    <location>
        <begin position="22"/>
        <end position="404"/>
    </location>
</feature>
<dbReference type="EMBL" id="JBGOSP010000013">
    <property type="protein sequence ID" value="MFA3839525.1"/>
    <property type="molecule type" value="Genomic_DNA"/>
</dbReference>
<evidence type="ECO:0000256" key="6">
    <source>
        <dbReference type="SAM" id="MobiDB-lite"/>
    </source>
</evidence>
<dbReference type="PANTHER" id="PTHR43124">
    <property type="entry name" value="PURINE EFFLUX PUMP PBUE"/>
    <property type="match status" value="1"/>
</dbReference>
<dbReference type="Proteomes" id="UP001571476">
    <property type="component" value="Unassembled WGS sequence"/>
</dbReference>
<evidence type="ECO:0000313" key="9">
    <source>
        <dbReference type="EMBL" id="MFA3839525.1"/>
    </source>
</evidence>
<feature type="compositionally biased region" description="Polar residues" evidence="6">
    <location>
        <begin position="416"/>
        <end position="429"/>
    </location>
</feature>
<keyword evidence="2" id="KW-1003">Cell membrane</keyword>
<evidence type="ECO:0000256" key="2">
    <source>
        <dbReference type="ARBA" id="ARBA00022475"/>
    </source>
</evidence>
<keyword evidence="4 7" id="KW-1133">Transmembrane helix</keyword>
<feature type="transmembrane region" description="Helical" evidence="7">
    <location>
        <begin position="56"/>
        <end position="76"/>
    </location>
</feature>
<dbReference type="SUPFAM" id="SSF103473">
    <property type="entry name" value="MFS general substrate transporter"/>
    <property type="match status" value="1"/>
</dbReference>
<keyword evidence="10" id="KW-1185">Reference proteome</keyword>
<comment type="caution">
    <text evidence="9">The sequence shown here is derived from an EMBL/GenBank/DDBJ whole genome shotgun (WGS) entry which is preliminary data.</text>
</comment>
<sequence length="435" mass="45703">MNTPDRVAPRGDGTSNIRSWLVLTAVTAGFIVMALNWFSIAVAFTPMGDELHVSTAQLTLLISVFLVGVGLCHVPAGLLATRFGIRTAVVLGLTIESLSAVLTLWASDYSQMLVLRLLAGVGTSLFIPTGIAAVSVWFRRGYLAFALGILSAGYSIGTTLGLYTWATLTEAIGWREAMALGGALGLIVSLAIAAVYKAPQGEEQLEGIKLTTAALRETLGNAQLWLYGLAFLGTYGAFFAASQLFGDYCENLRKLSSGQIGFAILVLGLAGIPGSLLGGWLSDRFARRKLFILAAIVMQGLALLALPVTPAGLLWLLGAAIGFAFNGGWAVWQSVPGCTRGVKSENIGTAVGLMLSITAIGGFLIPYVFGRILESSGYGWGWFFLGVVTLVCAIAGFVAREPENPDTSEIGGDGPETSTHSAPDTTAYTSEAYRA</sequence>
<feature type="transmembrane region" description="Helical" evidence="7">
    <location>
        <begin position="224"/>
        <end position="246"/>
    </location>
</feature>
<dbReference type="InterPro" id="IPR050189">
    <property type="entry name" value="MFS_Efflux_Transporters"/>
</dbReference>
<protein>
    <submittedName>
        <fullName evidence="9">Nitrate/nitrite transporter</fullName>
    </submittedName>
</protein>
<feature type="transmembrane region" description="Helical" evidence="7">
    <location>
        <begin position="145"/>
        <end position="165"/>
    </location>
</feature>
<feature type="transmembrane region" description="Helical" evidence="7">
    <location>
        <begin position="20"/>
        <end position="44"/>
    </location>
</feature>
<evidence type="ECO:0000256" key="3">
    <source>
        <dbReference type="ARBA" id="ARBA00022692"/>
    </source>
</evidence>
<feature type="region of interest" description="Disordered" evidence="6">
    <location>
        <begin position="403"/>
        <end position="435"/>
    </location>
</feature>
<accession>A0ABV4SNA9</accession>
<comment type="subcellular location">
    <subcellularLocation>
        <location evidence="1">Cell membrane</location>
        <topology evidence="1">Multi-pass membrane protein</topology>
    </subcellularLocation>
</comment>
<feature type="transmembrane region" description="Helical" evidence="7">
    <location>
        <begin position="380"/>
        <end position="399"/>
    </location>
</feature>
<evidence type="ECO:0000256" key="4">
    <source>
        <dbReference type="ARBA" id="ARBA00022989"/>
    </source>
</evidence>
<keyword evidence="5 7" id="KW-0472">Membrane</keyword>
<proteinExistence type="predicted"/>
<dbReference type="InterPro" id="IPR011701">
    <property type="entry name" value="MFS"/>
</dbReference>
<feature type="transmembrane region" description="Helical" evidence="7">
    <location>
        <begin position="177"/>
        <end position="196"/>
    </location>
</feature>
<evidence type="ECO:0000256" key="1">
    <source>
        <dbReference type="ARBA" id="ARBA00004651"/>
    </source>
</evidence>
<reference evidence="9 10" key="1">
    <citation type="submission" date="2024-08" db="EMBL/GenBank/DDBJ databases">
        <title>Genome sequence of Streptomyces aureus CACIA-1.46HGO.</title>
        <authorList>
            <person name="Evangelista-Martinez Z."/>
        </authorList>
    </citation>
    <scope>NUCLEOTIDE SEQUENCE [LARGE SCALE GENOMIC DNA]</scope>
    <source>
        <strain evidence="9 10">CACIA-1.46HGO</strain>
    </source>
</reference>
<keyword evidence="3 7" id="KW-0812">Transmembrane</keyword>
<evidence type="ECO:0000256" key="7">
    <source>
        <dbReference type="SAM" id="Phobius"/>
    </source>
</evidence>
<dbReference type="InterPro" id="IPR036259">
    <property type="entry name" value="MFS_trans_sf"/>
</dbReference>
<dbReference type="InterPro" id="IPR020846">
    <property type="entry name" value="MFS_dom"/>
</dbReference>
<evidence type="ECO:0000256" key="5">
    <source>
        <dbReference type="ARBA" id="ARBA00023136"/>
    </source>
</evidence>
<evidence type="ECO:0000313" key="10">
    <source>
        <dbReference type="Proteomes" id="UP001571476"/>
    </source>
</evidence>
<feature type="transmembrane region" description="Helical" evidence="7">
    <location>
        <begin position="88"/>
        <end position="107"/>
    </location>
</feature>
<feature type="transmembrane region" description="Helical" evidence="7">
    <location>
        <begin position="347"/>
        <end position="368"/>
    </location>
</feature>
<feature type="transmembrane region" description="Helical" evidence="7">
    <location>
        <begin position="258"/>
        <end position="278"/>
    </location>
</feature>
<feature type="transmembrane region" description="Helical" evidence="7">
    <location>
        <begin position="290"/>
        <end position="308"/>
    </location>
</feature>
<gene>
    <name evidence="9" type="ORF">ACEG43_25690</name>
</gene>
<organism evidence="9 10">
    <name type="scientific">Streptomyces aureus</name>
    <dbReference type="NCBI Taxonomy" id="193461"/>
    <lineage>
        <taxon>Bacteria</taxon>
        <taxon>Bacillati</taxon>
        <taxon>Actinomycetota</taxon>
        <taxon>Actinomycetes</taxon>
        <taxon>Kitasatosporales</taxon>
        <taxon>Streptomycetaceae</taxon>
        <taxon>Streptomyces</taxon>
    </lineage>
</organism>